<protein>
    <submittedName>
        <fullName evidence="9">Transcription elongation factor NusA</fullName>
    </submittedName>
</protein>
<dbReference type="GO" id="GO:0005829">
    <property type="term" value="C:cytosol"/>
    <property type="evidence" value="ECO:0007669"/>
    <property type="project" value="TreeGrafter"/>
</dbReference>
<dbReference type="HOGENOM" id="CLU_029242_2_5_14"/>
<dbReference type="AlphaFoldDB" id="W5USS4"/>
<evidence type="ECO:0000256" key="5">
    <source>
        <dbReference type="ARBA" id="ARBA00023163"/>
    </source>
</evidence>
<keyword evidence="10" id="KW-1185">Reference proteome</keyword>
<feature type="domain" description="K Homology" evidence="8">
    <location>
        <begin position="325"/>
        <end position="397"/>
    </location>
</feature>
<evidence type="ECO:0000256" key="3">
    <source>
        <dbReference type="ARBA" id="ARBA00022884"/>
    </source>
</evidence>
<feature type="region of interest" description="Disordered" evidence="7">
    <location>
        <begin position="566"/>
        <end position="592"/>
    </location>
</feature>
<accession>W5USS4</accession>
<dbReference type="Proteomes" id="UP000019229">
    <property type="component" value="Chromosome"/>
</dbReference>
<dbReference type="KEGG" id="mbc:MYB_00745"/>
<dbReference type="SUPFAM" id="SSF69705">
    <property type="entry name" value="Transcription factor NusA, N-terminal domain"/>
    <property type="match status" value="1"/>
</dbReference>
<dbReference type="eggNOG" id="COG0195">
    <property type="taxonomic scope" value="Bacteria"/>
</dbReference>
<evidence type="ECO:0000259" key="8">
    <source>
        <dbReference type="SMART" id="SM00322"/>
    </source>
</evidence>
<dbReference type="Gene3D" id="3.30.1480.10">
    <property type="entry name" value="NusA, N-terminal domain"/>
    <property type="match status" value="1"/>
</dbReference>
<dbReference type="RefSeq" id="WP_022934958.1">
    <property type="nucleotide sequence ID" value="NZ_CP007154.1"/>
</dbReference>
<dbReference type="InterPro" id="IPR058582">
    <property type="entry name" value="KH_NusA_2nd"/>
</dbReference>
<evidence type="ECO:0000256" key="4">
    <source>
        <dbReference type="ARBA" id="ARBA00023015"/>
    </source>
</evidence>
<dbReference type="PATRIC" id="fig|743966.3.peg.147"/>
<dbReference type="Pfam" id="PF13184">
    <property type="entry name" value="KH_NusA_1st"/>
    <property type="match status" value="1"/>
</dbReference>
<dbReference type="InterPro" id="IPR036555">
    <property type="entry name" value="NusA_N_sf"/>
</dbReference>
<dbReference type="InterPro" id="IPR030842">
    <property type="entry name" value="TF_NusA_bacterial"/>
</dbReference>
<gene>
    <name evidence="9" type="primary">nusA</name>
    <name evidence="9" type="ORF">MYB_00745</name>
</gene>
<evidence type="ECO:0000313" key="10">
    <source>
        <dbReference type="Proteomes" id="UP000019229"/>
    </source>
</evidence>
<dbReference type="Pfam" id="PF26594">
    <property type="entry name" value="KH_NusA_2nd"/>
    <property type="match status" value="1"/>
</dbReference>
<dbReference type="InterPro" id="IPR025249">
    <property type="entry name" value="TF_NusA_KH_1st"/>
</dbReference>
<keyword evidence="2" id="KW-0963">Cytoplasm</keyword>
<sequence length="628" mass="71564">MSFNKKSATKSAFFQQFEEISNKHNISLEETFQLFATAIEKTILKRIDPDADLEIIYDAKKQIFQVFNKNVEVVENDFFDGSVSSYEKTIFITEEKAKEIYPNAQIGDIVKIQINIDEFEKDIHEPLTQLFKQSISDVTRQKIYEKYFPLKDQVMMATLTNKIPSGFIYKIDGDNVDAFMPSNYATDKNIPIGTREEVVIEDVNKHSKQTQIVVSSKSIQIVKSKIIDAIPELQTKHLEIASIARSPKEKCKVAIRKVEGADSKNISEIGSIVGLMGARIDAISKELNDEKLEIIKYDDNIVTFIANSIAPARVICVKEMKTNSKNKKYTVVVPDFQHSLAIGKKGVNVRLASDLTRVTLEILPYSQVLKDNKFKIEWNGNIQDENEILSLKNEYLNRRQSTQTSREYNSDSFDSFLEEFEREMQNFEQDNSFEYNQEIISSTLDSSQDLTHNKAQKDSNKPQKTPTKSSKSTKSSKASQSKSALFDADNILQSALDESITQNKLIDQLQEQQSEVKSEENQNLETPKPVKSSKIKKEVTKTQPISQNEFNDTIDSLTQEIKKTNAEVENKTSTTTLKTESKTPKFKSTNESKFIQREVQNFKSDKDLESYSGVDELDLDLDDLDGFK</sequence>
<dbReference type="Pfam" id="PF08529">
    <property type="entry name" value="NusA_N"/>
    <property type="match status" value="1"/>
</dbReference>
<keyword evidence="5" id="KW-0804">Transcription</keyword>
<name>W5USS4_9BACT</name>
<dbReference type="EMBL" id="CP007154">
    <property type="protein sequence ID" value="AHH45161.1"/>
    <property type="molecule type" value="Genomic_DNA"/>
</dbReference>
<dbReference type="PROSITE" id="PS50084">
    <property type="entry name" value="KH_TYPE_1"/>
    <property type="match status" value="1"/>
</dbReference>
<feature type="region of interest" description="Disordered" evidence="7">
    <location>
        <begin position="447"/>
        <end position="483"/>
    </location>
</feature>
<keyword evidence="9" id="KW-0648">Protein biosynthesis</keyword>
<dbReference type="GO" id="GO:0003723">
    <property type="term" value="F:RNA binding"/>
    <property type="evidence" value="ECO:0007669"/>
    <property type="project" value="UniProtKB-UniRule"/>
</dbReference>
<dbReference type="GO" id="GO:0003700">
    <property type="term" value="F:DNA-binding transcription factor activity"/>
    <property type="evidence" value="ECO:0007669"/>
    <property type="project" value="InterPro"/>
</dbReference>
<keyword evidence="1" id="KW-0806">Transcription termination</keyword>
<evidence type="ECO:0000256" key="1">
    <source>
        <dbReference type="ARBA" id="ARBA00022472"/>
    </source>
</evidence>
<dbReference type="SUPFAM" id="SSF54814">
    <property type="entry name" value="Prokaryotic type KH domain (KH-domain type II)"/>
    <property type="match status" value="2"/>
</dbReference>
<dbReference type="GO" id="GO:0003746">
    <property type="term" value="F:translation elongation factor activity"/>
    <property type="evidence" value="ECO:0007669"/>
    <property type="project" value="UniProtKB-KW"/>
</dbReference>
<dbReference type="InterPro" id="IPR004087">
    <property type="entry name" value="KH_dom"/>
</dbReference>
<dbReference type="PANTHER" id="PTHR22648">
    <property type="entry name" value="TRANSCRIPTION TERMINATION FACTOR NUSA"/>
    <property type="match status" value="1"/>
</dbReference>
<evidence type="ECO:0000313" key="9">
    <source>
        <dbReference type="EMBL" id="AHH45161.1"/>
    </source>
</evidence>
<dbReference type="InterPro" id="IPR015946">
    <property type="entry name" value="KH_dom-like_a/b"/>
</dbReference>
<dbReference type="InterPro" id="IPR009019">
    <property type="entry name" value="KH_sf_prok-type"/>
</dbReference>
<evidence type="ECO:0000256" key="7">
    <source>
        <dbReference type="SAM" id="MobiDB-lite"/>
    </source>
</evidence>
<feature type="region of interest" description="Disordered" evidence="7">
    <location>
        <begin position="511"/>
        <end position="544"/>
    </location>
</feature>
<dbReference type="SMART" id="SM00322">
    <property type="entry name" value="KH"/>
    <property type="match status" value="2"/>
</dbReference>
<proteinExistence type="predicted"/>
<feature type="compositionally biased region" description="Basic and acidic residues" evidence="7">
    <location>
        <begin position="451"/>
        <end position="461"/>
    </location>
</feature>
<dbReference type="GO" id="GO:0031564">
    <property type="term" value="P:transcription antitermination"/>
    <property type="evidence" value="ECO:0007669"/>
    <property type="project" value="InterPro"/>
</dbReference>
<evidence type="ECO:0000256" key="6">
    <source>
        <dbReference type="PROSITE-ProRule" id="PRU00117"/>
    </source>
</evidence>
<evidence type="ECO:0000256" key="2">
    <source>
        <dbReference type="ARBA" id="ARBA00022490"/>
    </source>
</evidence>
<reference evidence="9 10" key="1">
    <citation type="journal article" date="2014" name="Genome Announc.">
        <title>Complete Genome Sequence of Mycoplasma bovoculi Strain M165/69T (ATCC 29104).</title>
        <authorList>
            <person name="Calcutt M.J."/>
            <person name="Foecking M.F."/>
        </authorList>
    </citation>
    <scope>NUCLEOTIDE SEQUENCE [LARGE SCALE GENOMIC DNA]</scope>
    <source>
        <strain evidence="9">M165/69</strain>
    </source>
</reference>
<dbReference type="GO" id="GO:0006353">
    <property type="term" value="P:DNA-templated transcription termination"/>
    <property type="evidence" value="ECO:0007669"/>
    <property type="project" value="UniProtKB-KW"/>
</dbReference>
<keyword evidence="4" id="KW-0805">Transcription regulation</keyword>
<dbReference type="STRING" id="743966.MYB_00745"/>
<feature type="compositionally biased region" description="Low complexity" evidence="7">
    <location>
        <begin position="462"/>
        <end position="483"/>
    </location>
</feature>
<dbReference type="Gene3D" id="3.30.300.20">
    <property type="match status" value="2"/>
</dbReference>
<organism evidence="9 10">
    <name type="scientific">Mesomycoplasma bovoculi M165/69</name>
    <dbReference type="NCBI Taxonomy" id="743966"/>
    <lineage>
        <taxon>Bacteria</taxon>
        <taxon>Bacillati</taxon>
        <taxon>Mycoplasmatota</taxon>
        <taxon>Mycoplasmoidales</taxon>
        <taxon>Metamycoplasmataceae</taxon>
        <taxon>Mesomycoplasma</taxon>
    </lineage>
</organism>
<dbReference type="InterPro" id="IPR013735">
    <property type="entry name" value="TF_NusA_N"/>
</dbReference>
<dbReference type="PANTHER" id="PTHR22648:SF0">
    <property type="entry name" value="TRANSCRIPTION TERMINATION_ANTITERMINATION PROTEIN NUSA"/>
    <property type="match status" value="1"/>
</dbReference>
<dbReference type="OrthoDB" id="9807233at2"/>
<feature type="compositionally biased region" description="Basic and acidic residues" evidence="7">
    <location>
        <begin position="579"/>
        <end position="592"/>
    </location>
</feature>
<dbReference type="CDD" id="cd22529">
    <property type="entry name" value="KH-II_NusA_rpt2"/>
    <property type="match status" value="1"/>
</dbReference>
<keyword evidence="9" id="KW-0251">Elongation factor</keyword>
<keyword evidence="3 6" id="KW-0694">RNA-binding</keyword>
<feature type="domain" description="K Homology" evidence="8">
    <location>
        <begin position="247"/>
        <end position="323"/>
    </location>
</feature>